<dbReference type="PANTHER" id="PTHR38791:SF5">
    <property type="entry name" value="TRANSCRIPTION FACTOR DBAG-RELATED"/>
    <property type="match status" value="1"/>
</dbReference>
<reference evidence="3 4" key="1">
    <citation type="submission" date="2017-10" db="EMBL/GenBank/DDBJ databases">
        <title>Development of genomic resources for the powdery mildew, Erysiphe pulchra.</title>
        <authorList>
            <person name="Wadl P.A."/>
            <person name="Mack B.M."/>
            <person name="Moore G."/>
            <person name="Beltz S.B."/>
        </authorList>
    </citation>
    <scope>NUCLEOTIDE SEQUENCE [LARGE SCALE GENOMIC DNA]</scope>
    <source>
        <strain evidence="3">Cflorida</strain>
    </source>
</reference>
<dbReference type="SMART" id="SM00066">
    <property type="entry name" value="GAL4"/>
    <property type="match status" value="1"/>
</dbReference>
<dbReference type="CDD" id="cd00067">
    <property type="entry name" value="GAL4"/>
    <property type="match status" value="1"/>
</dbReference>
<protein>
    <recommendedName>
        <fullName evidence="2">Zn(2)-C6 fungal-type domain-containing protein</fullName>
    </recommendedName>
</protein>
<dbReference type="Pfam" id="PF11951">
    <property type="entry name" value="Fungal_trans_2"/>
    <property type="match status" value="1"/>
</dbReference>
<evidence type="ECO:0000256" key="1">
    <source>
        <dbReference type="ARBA" id="ARBA00023242"/>
    </source>
</evidence>
<organism evidence="3 4">
    <name type="scientific">Erysiphe pulchra</name>
    <dbReference type="NCBI Taxonomy" id="225359"/>
    <lineage>
        <taxon>Eukaryota</taxon>
        <taxon>Fungi</taxon>
        <taxon>Dikarya</taxon>
        <taxon>Ascomycota</taxon>
        <taxon>Pezizomycotina</taxon>
        <taxon>Leotiomycetes</taxon>
        <taxon>Erysiphales</taxon>
        <taxon>Erysiphaceae</taxon>
        <taxon>Erysiphe</taxon>
    </lineage>
</organism>
<dbReference type="InterPro" id="IPR001138">
    <property type="entry name" value="Zn2Cys6_DnaBD"/>
</dbReference>
<dbReference type="SUPFAM" id="SSF57701">
    <property type="entry name" value="Zn2/Cys6 DNA-binding domain"/>
    <property type="match status" value="1"/>
</dbReference>
<comment type="caution">
    <text evidence="3">The sequence shown here is derived from an EMBL/GenBank/DDBJ whole genome shotgun (WGS) entry which is preliminary data.</text>
</comment>
<sequence length="530" mass="60640">MGFRGKPSKSCHACRQRKTRCDQLRPGCTQCKRANRECPGYRVEGELIFKHETAKVELKCKVRKKISRSSTQETCLNRNCSQRSFVSSYITDFISPTLEDRAVGLFISNFVNGKNGPSRGHMEFFDDLPKTEALLAAMKAVGYAVCAHRFNAPSIVQRACHQYGIALQLTNRALRNPVDVKKDSTLVGIIVLGIYETIIGQKSDSPTRWIVHFHGASEIIRLRGPDQLRTSVGLGVFVTVCRNLLIAGIQHAVPLPSHLREYMNIALSILQEDILNPSFKIIYCMMQFGDLRVDSVNKAICNKEILRRSIELDENLEDINCNHPSTWKYKTFKTDKISPSIFKGYYHIYTDLRIAQIWNMLRTLRIMINQMIYDVLIRLINEYNYPKYFPKLTKVSKTLCELQHDILCSVPQFLGVFHSKNVREISHNERGFRVPMSGTWYLCRPLWLAALLHNSSQEIKDFAVYNLRNISRTGGIREGDSLANSIESCYVTCEKSPNSYDRIQTIAKTDSHCGEDLLIERVYPYEDIGD</sequence>
<dbReference type="Proteomes" id="UP000237438">
    <property type="component" value="Unassembled WGS sequence"/>
</dbReference>
<evidence type="ECO:0000259" key="2">
    <source>
        <dbReference type="PROSITE" id="PS50048"/>
    </source>
</evidence>
<dbReference type="InterPro" id="IPR053175">
    <property type="entry name" value="DHMBA_Reg_Transcription_Factor"/>
</dbReference>
<dbReference type="GO" id="GO:0000981">
    <property type="term" value="F:DNA-binding transcription factor activity, RNA polymerase II-specific"/>
    <property type="evidence" value="ECO:0007669"/>
    <property type="project" value="InterPro"/>
</dbReference>
<dbReference type="OrthoDB" id="5429770at2759"/>
<feature type="domain" description="Zn(2)-C6 fungal-type" evidence="2">
    <location>
        <begin position="10"/>
        <end position="38"/>
    </location>
</feature>
<dbReference type="AlphaFoldDB" id="A0A2S4PS32"/>
<dbReference type="Pfam" id="PF00172">
    <property type="entry name" value="Zn_clus"/>
    <property type="match status" value="1"/>
</dbReference>
<proteinExistence type="predicted"/>
<dbReference type="PROSITE" id="PS50048">
    <property type="entry name" value="ZN2_CY6_FUNGAL_2"/>
    <property type="match status" value="1"/>
</dbReference>
<keyword evidence="1" id="KW-0539">Nucleus</keyword>
<evidence type="ECO:0000313" key="3">
    <source>
        <dbReference type="EMBL" id="POS84826.1"/>
    </source>
</evidence>
<evidence type="ECO:0000313" key="4">
    <source>
        <dbReference type="Proteomes" id="UP000237438"/>
    </source>
</evidence>
<dbReference type="InterPro" id="IPR021858">
    <property type="entry name" value="Fun_TF"/>
</dbReference>
<accession>A0A2S4PS32</accession>
<dbReference type="PROSITE" id="PS00463">
    <property type="entry name" value="ZN2_CY6_FUNGAL_1"/>
    <property type="match status" value="1"/>
</dbReference>
<name>A0A2S4PS32_9PEZI</name>
<dbReference type="InterPro" id="IPR036864">
    <property type="entry name" value="Zn2-C6_fun-type_DNA-bd_sf"/>
</dbReference>
<dbReference type="PANTHER" id="PTHR38791">
    <property type="entry name" value="ZN(II)2CYS6 TRANSCRIPTION FACTOR (EUROFUNG)-RELATED-RELATED"/>
    <property type="match status" value="1"/>
</dbReference>
<dbReference type="Gene3D" id="4.10.240.10">
    <property type="entry name" value="Zn(2)-C6 fungal-type DNA-binding domain"/>
    <property type="match status" value="1"/>
</dbReference>
<dbReference type="EMBL" id="PEDP01000843">
    <property type="protein sequence ID" value="POS84826.1"/>
    <property type="molecule type" value="Genomic_DNA"/>
</dbReference>
<keyword evidence="4" id="KW-1185">Reference proteome</keyword>
<gene>
    <name evidence="3" type="ORF">EPUL_004300</name>
</gene>
<dbReference type="GO" id="GO:0008270">
    <property type="term" value="F:zinc ion binding"/>
    <property type="evidence" value="ECO:0007669"/>
    <property type="project" value="InterPro"/>
</dbReference>
<dbReference type="STRING" id="225359.A0A2S4PS32"/>